<dbReference type="PANTHER" id="PTHR12358">
    <property type="entry name" value="SPHINGOSINE KINASE"/>
    <property type="match status" value="1"/>
</dbReference>
<dbReference type="GO" id="GO:0016020">
    <property type="term" value="C:membrane"/>
    <property type="evidence" value="ECO:0007669"/>
    <property type="project" value="TreeGrafter"/>
</dbReference>
<dbReference type="InterPro" id="IPR050187">
    <property type="entry name" value="Lipid_Phosphate_FormReg"/>
</dbReference>
<comment type="caution">
    <text evidence="2">The sequence shown here is derived from an EMBL/GenBank/DDBJ whole genome shotgun (WGS) entry which is preliminary data.</text>
</comment>
<keyword evidence="3" id="KW-1185">Reference proteome</keyword>
<dbReference type="GO" id="GO:0005739">
    <property type="term" value="C:mitochondrion"/>
    <property type="evidence" value="ECO:0007669"/>
    <property type="project" value="TreeGrafter"/>
</dbReference>
<organism evidence="2 3">
    <name type="scientific">Allacma fusca</name>
    <dbReference type="NCBI Taxonomy" id="39272"/>
    <lineage>
        <taxon>Eukaryota</taxon>
        <taxon>Metazoa</taxon>
        <taxon>Ecdysozoa</taxon>
        <taxon>Arthropoda</taxon>
        <taxon>Hexapoda</taxon>
        <taxon>Collembola</taxon>
        <taxon>Symphypleona</taxon>
        <taxon>Sminthuridae</taxon>
        <taxon>Allacma</taxon>
    </lineage>
</organism>
<sequence length="437" mass="49335">MAKVFKVLRNNWKKSVFAGVLSYYGINYLIDRRKQFLIMRALCEEAGKQGQMPLPIGAHNKHITLFLNPAASGRKSRPKFEKFSEPILHMAGFLVTIVKTERVDEAKELAGLIQKTNIIAVAGGDGTLSEVVTGLLRREDASEAAKTYPIGIIPVGYDNQFASDLLKCDSTDEMQQISQATMAIVKHRVEPKDVMEIRVIDVPESQPVEEVVAVAPSEDNVETPVTEMVEKVEEKPKPKPVYALSGVRLGMFREALKRKADMSTILGDYFTTFWSFLWTDEQIFKAEIRYTPSCPGCLKCFKEEPIKNQNTSFVSRVMSVFRPRQAQEPRKPLVENEQCGMWTSVCIETPEFNIRPQEDGTLAMEIGKKLSTTDFILQGLKLISNSKDTIETKIGFNEAEIIPIQAPEYCSIDGDEFEVRPFYIRVLKNKLLFFSPT</sequence>
<proteinExistence type="predicted"/>
<name>A0A8J2KBQ5_9HEXA</name>
<gene>
    <name evidence="2" type="ORF">AFUS01_LOCUS12102</name>
</gene>
<accession>A0A8J2KBQ5</accession>
<dbReference type="PROSITE" id="PS50146">
    <property type="entry name" value="DAGK"/>
    <property type="match status" value="1"/>
</dbReference>
<dbReference type="AlphaFoldDB" id="A0A8J2KBQ5"/>
<feature type="domain" description="DAGKc" evidence="1">
    <location>
        <begin position="58"/>
        <end position="201"/>
    </location>
</feature>
<dbReference type="InterPro" id="IPR001206">
    <property type="entry name" value="Diacylglycerol_kinase_cat_dom"/>
</dbReference>
<reference evidence="2" key="1">
    <citation type="submission" date="2021-06" db="EMBL/GenBank/DDBJ databases">
        <authorList>
            <person name="Hodson N. C."/>
            <person name="Mongue J. A."/>
            <person name="Jaron S. K."/>
        </authorList>
    </citation>
    <scope>NUCLEOTIDE SEQUENCE</scope>
</reference>
<dbReference type="OrthoDB" id="9979394at2759"/>
<evidence type="ECO:0000313" key="3">
    <source>
        <dbReference type="Proteomes" id="UP000708208"/>
    </source>
</evidence>
<dbReference type="Proteomes" id="UP000708208">
    <property type="component" value="Unassembled WGS sequence"/>
</dbReference>
<dbReference type="Pfam" id="PF00781">
    <property type="entry name" value="DAGK_cat"/>
    <property type="match status" value="1"/>
</dbReference>
<dbReference type="EMBL" id="CAJVCH010094577">
    <property type="protein sequence ID" value="CAG7722994.1"/>
    <property type="molecule type" value="Genomic_DNA"/>
</dbReference>
<dbReference type="GO" id="GO:0046513">
    <property type="term" value="P:ceramide biosynthetic process"/>
    <property type="evidence" value="ECO:0007669"/>
    <property type="project" value="TreeGrafter"/>
</dbReference>
<dbReference type="GO" id="GO:0046512">
    <property type="term" value="P:sphingosine biosynthetic process"/>
    <property type="evidence" value="ECO:0007669"/>
    <property type="project" value="TreeGrafter"/>
</dbReference>
<dbReference type="PANTHER" id="PTHR12358:SF31">
    <property type="entry name" value="ACYLGLYCEROL KINASE, MITOCHONDRIAL"/>
    <property type="match status" value="1"/>
</dbReference>
<protein>
    <recommendedName>
        <fullName evidence="1">DAGKc domain-containing protein</fullName>
    </recommendedName>
</protein>
<dbReference type="GO" id="GO:0047620">
    <property type="term" value="F:acylglycerol kinase activity"/>
    <property type="evidence" value="ECO:0007669"/>
    <property type="project" value="TreeGrafter"/>
</dbReference>
<dbReference type="GO" id="GO:0004143">
    <property type="term" value="F:ATP-dependent diacylglycerol kinase activity"/>
    <property type="evidence" value="ECO:0007669"/>
    <property type="project" value="TreeGrafter"/>
</dbReference>
<dbReference type="GO" id="GO:0001729">
    <property type="term" value="F:ceramide kinase activity"/>
    <property type="evidence" value="ECO:0007669"/>
    <property type="project" value="TreeGrafter"/>
</dbReference>
<evidence type="ECO:0000313" key="2">
    <source>
        <dbReference type="EMBL" id="CAG7722994.1"/>
    </source>
</evidence>
<dbReference type="SMART" id="SM00046">
    <property type="entry name" value="DAGKc"/>
    <property type="match status" value="1"/>
</dbReference>
<evidence type="ECO:0000259" key="1">
    <source>
        <dbReference type="PROSITE" id="PS50146"/>
    </source>
</evidence>